<reference evidence="3 4" key="1">
    <citation type="journal article" date="2019" name="Environ. Microbiol.">
        <title>Species interactions and distinct microbial communities in high Arctic permafrost affected cryosols are associated with the CH4 and CO2 gas fluxes.</title>
        <authorList>
            <person name="Altshuler I."/>
            <person name="Hamel J."/>
            <person name="Turney S."/>
            <person name="Magnuson E."/>
            <person name="Levesque R."/>
            <person name="Greer C."/>
            <person name="Whyte L.G."/>
        </authorList>
    </citation>
    <scope>NUCLEOTIDE SEQUENCE [LARGE SCALE GENOMIC DNA]</scope>
    <source>
        <strain evidence="3 4">S9.3B</strain>
    </source>
</reference>
<name>A0A502EQ54_9PROT</name>
<proteinExistence type="predicted"/>
<evidence type="ECO:0000256" key="1">
    <source>
        <dbReference type="SAM" id="MobiDB-lite"/>
    </source>
</evidence>
<keyword evidence="4" id="KW-1185">Reference proteome</keyword>
<accession>A0A502EQ54</accession>
<dbReference type="InterPro" id="IPR036397">
    <property type="entry name" value="RNaseH_sf"/>
</dbReference>
<evidence type="ECO:0000313" key="3">
    <source>
        <dbReference type="EMBL" id="TPG39908.1"/>
    </source>
</evidence>
<dbReference type="Proteomes" id="UP000317078">
    <property type="component" value="Unassembled WGS sequence"/>
</dbReference>
<organism evidence="3 4">
    <name type="scientific">Muricoccus nepalensis</name>
    <dbReference type="NCBI Taxonomy" id="1854500"/>
    <lineage>
        <taxon>Bacteria</taxon>
        <taxon>Pseudomonadati</taxon>
        <taxon>Pseudomonadota</taxon>
        <taxon>Alphaproteobacteria</taxon>
        <taxon>Acetobacterales</taxon>
        <taxon>Roseomonadaceae</taxon>
        <taxon>Muricoccus</taxon>
    </lineage>
</organism>
<dbReference type="Gene3D" id="3.30.420.10">
    <property type="entry name" value="Ribonuclease H-like superfamily/Ribonuclease H"/>
    <property type="match status" value="1"/>
</dbReference>
<gene>
    <name evidence="3" type="ORF">EAH89_29005</name>
</gene>
<dbReference type="EMBL" id="RCZP01000071">
    <property type="protein sequence ID" value="TPG39908.1"/>
    <property type="molecule type" value="Genomic_DNA"/>
</dbReference>
<dbReference type="RefSeq" id="WP_140887359.1">
    <property type="nucleotide sequence ID" value="NZ_RCZP01000071.1"/>
</dbReference>
<evidence type="ECO:0000313" key="4">
    <source>
        <dbReference type="Proteomes" id="UP000317078"/>
    </source>
</evidence>
<sequence>MTHAAKPGTPSRPSASNPSPTIPGSEKSLHKLGDVHAVLVLDQAGWHGSRQLRVPDNVTLVPLPPYAPELNPVERVWLHLRERFLSHRLLNSNAAIVDACCQAWNALTPERLQSLTNYPWIRKVTS</sequence>
<evidence type="ECO:0000259" key="2">
    <source>
        <dbReference type="Pfam" id="PF13358"/>
    </source>
</evidence>
<dbReference type="GO" id="GO:0003676">
    <property type="term" value="F:nucleic acid binding"/>
    <property type="evidence" value="ECO:0007669"/>
    <property type="project" value="InterPro"/>
</dbReference>
<dbReference type="OrthoDB" id="2375382at2"/>
<protein>
    <recommendedName>
        <fullName evidence="2">Tc1-like transposase DDE domain-containing protein</fullName>
    </recommendedName>
</protein>
<dbReference type="InterPro" id="IPR038717">
    <property type="entry name" value="Tc1-like_DDE_dom"/>
</dbReference>
<feature type="domain" description="Tc1-like transposase DDE" evidence="2">
    <location>
        <begin position="34"/>
        <end position="91"/>
    </location>
</feature>
<dbReference type="AlphaFoldDB" id="A0A502EQ54"/>
<dbReference type="Pfam" id="PF13358">
    <property type="entry name" value="DDE_3"/>
    <property type="match status" value="1"/>
</dbReference>
<comment type="caution">
    <text evidence="3">The sequence shown here is derived from an EMBL/GenBank/DDBJ whole genome shotgun (WGS) entry which is preliminary data.</text>
</comment>
<feature type="region of interest" description="Disordered" evidence="1">
    <location>
        <begin position="1"/>
        <end position="28"/>
    </location>
</feature>